<evidence type="ECO:0000313" key="2">
    <source>
        <dbReference type="EMBL" id="VYT86903.1"/>
    </source>
</evidence>
<dbReference type="AlphaFoldDB" id="A0A6N3A845"/>
<evidence type="ECO:0000256" key="1">
    <source>
        <dbReference type="SAM" id="SignalP"/>
    </source>
</evidence>
<feature type="signal peptide" evidence="1">
    <location>
        <begin position="1"/>
        <end position="26"/>
    </location>
</feature>
<proteinExistence type="predicted"/>
<feature type="chain" id="PRO_5027024396" evidence="1">
    <location>
        <begin position="27"/>
        <end position="45"/>
    </location>
</feature>
<accession>A0A6N3A845</accession>
<dbReference type="RefSeq" id="WP_421755414.1">
    <property type="nucleotide sequence ID" value="NZ_CACRTO010000008.1"/>
</dbReference>
<gene>
    <name evidence="2" type="ORF">CTLFYP3_00878</name>
</gene>
<reference evidence="2" key="1">
    <citation type="submission" date="2019-11" db="EMBL/GenBank/DDBJ databases">
        <authorList>
            <person name="Feng L."/>
        </authorList>
    </citation>
    <scope>NUCLEOTIDE SEQUENCE</scope>
    <source>
        <strain evidence="2">CTertiumLFYP3</strain>
    </source>
</reference>
<keyword evidence="1" id="KW-0732">Signal</keyword>
<organism evidence="2">
    <name type="scientific">Clostridium tertium</name>
    <dbReference type="NCBI Taxonomy" id="1559"/>
    <lineage>
        <taxon>Bacteria</taxon>
        <taxon>Bacillati</taxon>
        <taxon>Bacillota</taxon>
        <taxon>Clostridia</taxon>
        <taxon>Eubacteriales</taxon>
        <taxon>Clostridiaceae</taxon>
        <taxon>Clostridium</taxon>
    </lineage>
</organism>
<dbReference type="EMBL" id="CACRTO010000008">
    <property type="protein sequence ID" value="VYT86903.1"/>
    <property type="molecule type" value="Genomic_DNA"/>
</dbReference>
<sequence>MKKLLRNSLLTLFLSTLIFSPLKVNAIENKYFGEDSINKTKCDLK</sequence>
<name>A0A6N3A845_9CLOT</name>
<protein>
    <submittedName>
        <fullName evidence="2">Uncharacterized protein</fullName>
    </submittedName>
</protein>